<evidence type="ECO:0000256" key="2">
    <source>
        <dbReference type="ARBA" id="ARBA00022737"/>
    </source>
</evidence>
<protein>
    <submittedName>
        <fullName evidence="4">Uncharacterized protein</fullName>
    </submittedName>
</protein>
<reference evidence="4 5" key="1">
    <citation type="journal article" date="2018" name="Nat. Ecol. Evol.">
        <title>Genomic signatures of mitonuclear coevolution across populations of Tigriopus californicus.</title>
        <authorList>
            <person name="Barreto F.S."/>
            <person name="Watson E.T."/>
            <person name="Lima T.G."/>
            <person name="Willett C.S."/>
            <person name="Edmands S."/>
            <person name="Li W."/>
            <person name="Burton R.S."/>
        </authorList>
    </citation>
    <scope>NUCLEOTIDE SEQUENCE [LARGE SCALE GENOMIC DNA]</scope>
    <source>
        <strain evidence="4 5">San Diego</strain>
    </source>
</reference>
<dbReference type="Pfam" id="PF00400">
    <property type="entry name" value="WD40"/>
    <property type="match status" value="1"/>
</dbReference>
<gene>
    <name evidence="4" type="ORF">TCAL_12174</name>
</gene>
<dbReference type="InterPro" id="IPR015943">
    <property type="entry name" value="WD40/YVTN_repeat-like_dom_sf"/>
</dbReference>
<dbReference type="STRING" id="6832.A0A553P262"/>
<keyword evidence="1 3" id="KW-0853">WD repeat</keyword>
<evidence type="ECO:0000256" key="1">
    <source>
        <dbReference type="ARBA" id="ARBA00022574"/>
    </source>
</evidence>
<dbReference type="PROSITE" id="PS50082">
    <property type="entry name" value="WD_REPEATS_2"/>
    <property type="match status" value="1"/>
</dbReference>
<dbReference type="Proteomes" id="UP000318571">
    <property type="component" value="Chromosome 7"/>
</dbReference>
<comment type="caution">
    <text evidence="4">The sequence shown here is derived from an EMBL/GenBank/DDBJ whole genome shotgun (WGS) entry which is preliminary data.</text>
</comment>
<dbReference type="InterPro" id="IPR036322">
    <property type="entry name" value="WD40_repeat_dom_sf"/>
</dbReference>
<dbReference type="InterPro" id="IPR001680">
    <property type="entry name" value="WD40_rpt"/>
</dbReference>
<keyword evidence="2" id="KW-0677">Repeat</keyword>
<name>A0A553P262_TIGCA</name>
<dbReference type="SMART" id="SM00320">
    <property type="entry name" value="WD40"/>
    <property type="match status" value="2"/>
</dbReference>
<dbReference type="SUPFAM" id="SSF50978">
    <property type="entry name" value="WD40 repeat-like"/>
    <property type="match status" value="1"/>
</dbReference>
<organism evidence="4 5">
    <name type="scientific">Tigriopus californicus</name>
    <name type="common">Marine copepod</name>
    <dbReference type="NCBI Taxonomy" id="6832"/>
    <lineage>
        <taxon>Eukaryota</taxon>
        <taxon>Metazoa</taxon>
        <taxon>Ecdysozoa</taxon>
        <taxon>Arthropoda</taxon>
        <taxon>Crustacea</taxon>
        <taxon>Multicrustacea</taxon>
        <taxon>Hexanauplia</taxon>
        <taxon>Copepoda</taxon>
        <taxon>Harpacticoida</taxon>
        <taxon>Harpacticidae</taxon>
        <taxon>Tigriopus</taxon>
    </lineage>
</organism>
<evidence type="ECO:0000256" key="3">
    <source>
        <dbReference type="PROSITE-ProRule" id="PRU00221"/>
    </source>
</evidence>
<dbReference type="Gene3D" id="2.130.10.10">
    <property type="entry name" value="YVTN repeat-like/Quinoprotein amine dehydrogenase"/>
    <property type="match status" value="1"/>
</dbReference>
<dbReference type="PROSITE" id="PS50294">
    <property type="entry name" value="WD_REPEATS_REGION"/>
    <property type="match status" value="1"/>
</dbReference>
<feature type="repeat" description="WD" evidence="3">
    <location>
        <begin position="159"/>
        <end position="200"/>
    </location>
</feature>
<dbReference type="AlphaFoldDB" id="A0A553P262"/>
<accession>A0A553P262</accession>
<dbReference type="InterPro" id="IPR019775">
    <property type="entry name" value="WD40_repeat_CS"/>
</dbReference>
<dbReference type="Gene3D" id="1.20.1280.50">
    <property type="match status" value="1"/>
</dbReference>
<dbReference type="PROSITE" id="PS00678">
    <property type="entry name" value="WD_REPEATS_1"/>
    <property type="match status" value="1"/>
</dbReference>
<proteinExistence type="predicted"/>
<dbReference type="EMBL" id="VCGU01000008">
    <property type="protein sequence ID" value="TRY71773.1"/>
    <property type="molecule type" value="Genomic_DNA"/>
</dbReference>
<evidence type="ECO:0000313" key="5">
    <source>
        <dbReference type="Proteomes" id="UP000318571"/>
    </source>
</evidence>
<keyword evidence="5" id="KW-1185">Reference proteome</keyword>
<sequence length="443" mass="51762">MAEKLDFVTELAELNLYIVIENIIQHAGYDATMNMLCVSKTWNSILLDIGLWRRLLDRRMINDGQFRRLCSLNGWLDIVQEDNVETKTLAYIFFASTDLKEMLKCSKPENVQQIKTYDFINTLLLHGKYLICGMINGRIKVWYLSDDTHAVESTSPKLLEGHTKSVFAMSARDHFLISASGGQDKTIRIWDLESSTQIHSVLYENALNCQKMELTKDRLVLWYMSEAVINRAFRARGELVMWNVPSVWQDMTLDDNMPFNGNARHERVKIGDVSELYSAVAYPTYVTIFENTTHNFMKVREMHLEEDHWVYLMKVSRNTLLTVYRKGEENVHGLLDDIIQVFDIKANQKVYNLHWKWTLFSPLKSAFMTPFGIVATNTSERAFFWHWEDLPENFEKTRSIVDVAPSRQSNFVMQWRHRINAAMNVRGVALVNEQRSHIYLLQH</sequence>
<evidence type="ECO:0000313" key="4">
    <source>
        <dbReference type="EMBL" id="TRY71773.1"/>
    </source>
</evidence>